<dbReference type="Pfam" id="PF00646">
    <property type="entry name" value="F-box"/>
    <property type="match status" value="1"/>
</dbReference>
<dbReference type="InterPro" id="IPR017451">
    <property type="entry name" value="F-box-assoc_interact_dom"/>
</dbReference>
<dbReference type="InterPro" id="IPR050796">
    <property type="entry name" value="SCF_F-box_component"/>
</dbReference>
<gene>
    <name evidence="3" type="ORF">RGQ29_031019</name>
</gene>
<feature type="domain" description="F-box" evidence="1">
    <location>
        <begin position="22"/>
        <end position="52"/>
    </location>
</feature>
<dbReference type="InterPro" id="IPR036047">
    <property type="entry name" value="F-box-like_dom_sf"/>
</dbReference>
<reference evidence="3 4" key="1">
    <citation type="journal article" date="2023" name="G3 (Bethesda)">
        <title>A haplotype-resolved chromosome-scale genome for Quercus rubra L. provides insights into the genetics of adaptive traits for red oak species.</title>
        <authorList>
            <person name="Kapoor B."/>
            <person name="Jenkins J."/>
            <person name="Schmutz J."/>
            <person name="Zhebentyayeva T."/>
            <person name="Kuelheim C."/>
            <person name="Coggeshall M."/>
            <person name="Heim C."/>
            <person name="Lasky J.R."/>
            <person name="Leites L."/>
            <person name="Islam-Faridi N."/>
            <person name="Romero-Severson J."/>
            <person name="DeLeo V.L."/>
            <person name="Lucas S.M."/>
            <person name="Lazic D."/>
            <person name="Gailing O."/>
            <person name="Carlson J."/>
            <person name="Staton M."/>
        </authorList>
    </citation>
    <scope>NUCLEOTIDE SEQUENCE [LARGE SCALE GENOMIC DNA]</scope>
    <source>
        <strain evidence="3">Pseudo-F2</strain>
    </source>
</reference>
<dbReference type="AlphaFoldDB" id="A0AAN7EJJ8"/>
<dbReference type="SUPFAM" id="SSF81383">
    <property type="entry name" value="F-box domain"/>
    <property type="match status" value="1"/>
</dbReference>
<name>A0AAN7EJJ8_QUERU</name>
<comment type="caution">
    <text evidence="3">The sequence shown here is derived from an EMBL/GenBank/DDBJ whole genome shotgun (WGS) entry which is preliminary data.</text>
</comment>
<keyword evidence="4" id="KW-1185">Reference proteome</keyword>
<evidence type="ECO:0000313" key="4">
    <source>
        <dbReference type="Proteomes" id="UP001324115"/>
    </source>
</evidence>
<accession>A0AAN7EJJ8</accession>
<sequence>MKGRKSHRARASLDNERENPSCDILSQLPMKEIFQFRRVCKAWRRLLLGQDSKVLQSLKLHDTLVLSSPNKGGKNDIHLVELEPGHENVMKFNYTNANLSNCSRLKLVGLLFLYIVNPMTGEYVHAPQKLRKERLHVKSVQAVYGFGFSQETNQYKVIRVTKKLSQSLCEIFTLGTNKWRNIPNIPFQVNREYFGVPLNGAIHWIAGYKIPISSELKCAFDIDSEKVRPILLPPDFDYRSGEG</sequence>
<evidence type="ECO:0000259" key="1">
    <source>
        <dbReference type="Pfam" id="PF00646"/>
    </source>
</evidence>
<dbReference type="PANTHER" id="PTHR31672">
    <property type="entry name" value="BNACNNG10540D PROTEIN"/>
    <property type="match status" value="1"/>
</dbReference>
<dbReference type="InterPro" id="IPR013187">
    <property type="entry name" value="F-box-assoc_dom_typ3"/>
</dbReference>
<evidence type="ECO:0000259" key="2">
    <source>
        <dbReference type="Pfam" id="PF08268"/>
    </source>
</evidence>
<dbReference type="InterPro" id="IPR001810">
    <property type="entry name" value="F-box_dom"/>
</dbReference>
<dbReference type="NCBIfam" id="TIGR01640">
    <property type="entry name" value="F_box_assoc_1"/>
    <property type="match status" value="1"/>
</dbReference>
<evidence type="ECO:0000313" key="3">
    <source>
        <dbReference type="EMBL" id="KAK4572827.1"/>
    </source>
</evidence>
<dbReference type="Proteomes" id="UP001324115">
    <property type="component" value="Unassembled WGS sequence"/>
</dbReference>
<dbReference type="Gene3D" id="1.20.1280.50">
    <property type="match status" value="1"/>
</dbReference>
<protein>
    <recommendedName>
        <fullName evidence="5">F-box domain-containing protein</fullName>
    </recommendedName>
</protein>
<organism evidence="3 4">
    <name type="scientific">Quercus rubra</name>
    <name type="common">Northern red oak</name>
    <name type="synonym">Quercus borealis</name>
    <dbReference type="NCBI Taxonomy" id="3512"/>
    <lineage>
        <taxon>Eukaryota</taxon>
        <taxon>Viridiplantae</taxon>
        <taxon>Streptophyta</taxon>
        <taxon>Embryophyta</taxon>
        <taxon>Tracheophyta</taxon>
        <taxon>Spermatophyta</taxon>
        <taxon>Magnoliopsida</taxon>
        <taxon>eudicotyledons</taxon>
        <taxon>Gunneridae</taxon>
        <taxon>Pentapetalae</taxon>
        <taxon>rosids</taxon>
        <taxon>fabids</taxon>
        <taxon>Fagales</taxon>
        <taxon>Fagaceae</taxon>
        <taxon>Quercus</taxon>
    </lineage>
</organism>
<dbReference type="EMBL" id="JAXUIC010000009">
    <property type="protein sequence ID" value="KAK4572827.1"/>
    <property type="molecule type" value="Genomic_DNA"/>
</dbReference>
<evidence type="ECO:0008006" key="5">
    <source>
        <dbReference type="Google" id="ProtNLM"/>
    </source>
</evidence>
<feature type="domain" description="F-box associated beta-propeller type 3" evidence="2">
    <location>
        <begin position="108"/>
        <end position="236"/>
    </location>
</feature>
<dbReference type="Pfam" id="PF08268">
    <property type="entry name" value="FBA_3"/>
    <property type="match status" value="1"/>
</dbReference>
<proteinExistence type="predicted"/>
<dbReference type="PANTHER" id="PTHR31672:SF13">
    <property type="entry name" value="F-BOX PROTEIN CPR30-LIKE"/>
    <property type="match status" value="1"/>
</dbReference>